<evidence type="ECO:0000259" key="2">
    <source>
        <dbReference type="PROSITE" id="PS50902"/>
    </source>
</evidence>
<dbReference type="InterPro" id="IPR001094">
    <property type="entry name" value="Flavdoxin-like"/>
</dbReference>
<feature type="domain" description="Flavodoxin-like" evidence="2">
    <location>
        <begin position="1"/>
        <end position="165"/>
    </location>
</feature>
<organism evidence="3 4">
    <name type="scientific">Fragilariopsis cylindrus CCMP1102</name>
    <dbReference type="NCBI Taxonomy" id="635003"/>
    <lineage>
        <taxon>Eukaryota</taxon>
        <taxon>Sar</taxon>
        <taxon>Stramenopiles</taxon>
        <taxon>Ochrophyta</taxon>
        <taxon>Bacillariophyta</taxon>
        <taxon>Bacillariophyceae</taxon>
        <taxon>Bacillariophycidae</taxon>
        <taxon>Bacillariales</taxon>
        <taxon>Bacillariaceae</taxon>
        <taxon>Fragilariopsis</taxon>
    </lineage>
</organism>
<sequence length="165" mass="18327">VLYGSQTGNSEQAAEDFCQVMKEKYTPSYFRTLNLLPITVQPTCLQLDDFLDYQHAAYTKTIVIFVSSYGVGQAPIGSYKFRSFAEELFNNKYATLLKGLRYAICGLGDSNYTTYLVNPTTIDKGLTAAGATRIGDMGKADANAKKQLGNDAQDKVIARWKEELY</sequence>
<keyword evidence="1" id="KW-0285">Flavoprotein</keyword>
<accession>A0A1E7FD58</accession>
<dbReference type="GO" id="GO:0005829">
    <property type="term" value="C:cytosol"/>
    <property type="evidence" value="ECO:0007669"/>
    <property type="project" value="TreeGrafter"/>
</dbReference>
<feature type="non-terminal residue" evidence="3">
    <location>
        <position position="165"/>
    </location>
</feature>
<dbReference type="GO" id="GO:0010181">
    <property type="term" value="F:FMN binding"/>
    <property type="evidence" value="ECO:0007669"/>
    <property type="project" value="InterPro"/>
</dbReference>
<dbReference type="GO" id="GO:0016491">
    <property type="term" value="F:oxidoreductase activity"/>
    <property type="evidence" value="ECO:0007669"/>
    <property type="project" value="TreeGrafter"/>
</dbReference>
<dbReference type="EMBL" id="KV784358">
    <property type="protein sequence ID" value="OEU16079.1"/>
    <property type="molecule type" value="Genomic_DNA"/>
</dbReference>
<reference evidence="3 4" key="1">
    <citation type="submission" date="2016-09" db="EMBL/GenBank/DDBJ databases">
        <title>Extensive genetic diversity and differential bi-allelic expression allows diatom success in the polar Southern Ocean.</title>
        <authorList>
            <consortium name="DOE Joint Genome Institute"/>
            <person name="Mock T."/>
            <person name="Otillar R.P."/>
            <person name="Strauss J."/>
            <person name="Dupont C."/>
            <person name="Frickenhaus S."/>
            <person name="Maumus F."/>
            <person name="Mcmullan M."/>
            <person name="Sanges R."/>
            <person name="Schmutz J."/>
            <person name="Toseland A."/>
            <person name="Valas R."/>
            <person name="Veluchamy A."/>
            <person name="Ward B.J."/>
            <person name="Allen A."/>
            <person name="Barry K."/>
            <person name="Falciatore A."/>
            <person name="Ferrante M."/>
            <person name="Fortunato A.E."/>
            <person name="Gloeckner G."/>
            <person name="Gruber A."/>
            <person name="Hipkin R."/>
            <person name="Janech M."/>
            <person name="Kroth P."/>
            <person name="Leese F."/>
            <person name="Lindquist E."/>
            <person name="Lyon B.R."/>
            <person name="Martin J."/>
            <person name="Mayer C."/>
            <person name="Parker M."/>
            <person name="Quesneville H."/>
            <person name="Raymond J."/>
            <person name="Uhlig C."/>
            <person name="Valentin K.U."/>
            <person name="Worden A.Z."/>
            <person name="Armbrust E.V."/>
            <person name="Bowler C."/>
            <person name="Green B."/>
            <person name="Moulton V."/>
            <person name="Van Oosterhout C."/>
            <person name="Grigoriev I."/>
        </authorList>
    </citation>
    <scope>NUCLEOTIDE SEQUENCE [LARGE SCALE GENOMIC DNA]</scope>
    <source>
        <strain evidence="3 4">CCMP1102</strain>
    </source>
</reference>
<dbReference type="Proteomes" id="UP000095751">
    <property type="component" value="Unassembled WGS sequence"/>
</dbReference>
<dbReference type="OrthoDB" id="1856718at2759"/>
<gene>
    <name evidence="3" type="ORF">FRACYDRAFT_153944</name>
</gene>
<dbReference type="PROSITE" id="PS50902">
    <property type="entry name" value="FLAVODOXIN_LIKE"/>
    <property type="match status" value="1"/>
</dbReference>
<dbReference type="SUPFAM" id="SSF52218">
    <property type="entry name" value="Flavoproteins"/>
    <property type="match status" value="1"/>
</dbReference>
<dbReference type="GO" id="GO:0050660">
    <property type="term" value="F:flavin adenine dinucleotide binding"/>
    <property type="evidence" value="ECO:0007669"/>
    <property type="project" value="TreeGrafter"/>
</dbReference>
<dbReference type="InterPro" id="IPR029039">
    <property type="entry name" value="Flavoprotein-like_sf"/>
</dbReference>
<dbReference type="InParanoid" id="A0A1E7FD58"/>
<evidence type="ECO:0000313" key="3">
    <source>
        <dbReference type="EMBL" id="OEU16079.1"/>
    </source>
</evidence>
<name>A0A1E7FD58_9STRA</name>
<dbReference type="Pfam" id="PF00258">
    <property type="entry name" value="Flavodoxin_1"/>
    <property type="match status" value="1"/>
</dbReference>
<dbReference type="InterPro" id="IPR008254">
    <property type="entry name" value="Flavodoxin/NO_synth"/>
</dbReference>
<dbReference type="PANTHER" id="PTHR19384">
    <property type="entry name" value="NITRIC OXIDE SYNTHASE-RELATED"/>
    <property type="match status" value="1"/>
</dbReference>
<evidence type="ECO:0000256" key="1">
    <source>
        <dbReference type="ARBA" id="ARBA00022630"/>
    </source>
</evidence>
<proteinExistence type="predicted"/>
<dbReference type="AlphaFoldDB" id="A0A1E7FD58"/>
<dbReference type="KEGG" id="fcy:FRACYDRAFT_153944"/>
<feature type="non-terminal residue" evidence="3">
    <location>
        <position position="1"/>
    </location>
</feature>
<dbReference type="PANTHER" id="PTHR19384:SF17">
    <property type="entry name" value="NADPH--CYTOCHROME P450 REDUCTASE"/>
    <property type="match status" value="1"/>
</dbReference>
<protein>
    <submittedName>
        <fullName evidence="3">Flavo protein</fullName>
    </submittedName>
</protein>
<keyword evidence="4" id="KW-1185">Reference proteome</keyword>
<dbReference type="PRINTS" id="PR00369">
    <property type="entry name" value="FLAVODOXIN"/>
</dbReference>
<evidence type="ECO:0000313" key="4">
    <source>
        <dbReference type="Proteomes" id="UP000095751"/>
    </source>
</evidence>
<dbReference type="Gene3D" id="3.40.50.360">
    <property type="match status" value="1"/>
</dbReference>